<gene>
    <name evidence="3" type="ORF">GGQ66_003242</name>
</gene>
<feature type="transmembrane region" description="Helical" evidence="2">
    <location>
        <begin position="443"/>
        <end position="469"/>
    </location>
</feature>
<feature type="transmembrane region" description="Helical" evidence="2">
    <location>
        <begin position="279"/>
        <end position="296"/>
    </location>
</feature>
<keyword evidence="2" id="KW-0472">Membrane</keyword>
<accession>A0A7W6P3A9</accession>
<evidence type="ECO:0000313" key="4">
    <source>
        <dbReference type="Proteomes" id="UP000584824"/>
    </source>
</evidence>
<feature type="transmembrane region" description="Helical" evidence="2">
    <location>
        <begin position="96"/>
        <end position="115"/>
    </location>
</feature>
<keyword evidence="4" id="KW-1185">Reference proteome</keyword>
<evidence type="ECO:0008006" key="5">
    <source>
        <dbReference type="Google" id="ProtNLM"/>
    </source>
</evidence>
<evidence type="ECO:0000256" key="2">
    <source>
        <dbReference type="SAM" id="Phobius"/>
    </source>
</evidence>
<dbReference type="Proteomes" id="UP000584824">
    <property type="component" value="Unassembled WGS sequence"/>
</dbReference>
<reference evidence="3 4" key="1">
    <citation type="submission" date="2020-08" db="EMBL/GenBank/DDBJ databases">
        <title>Genomic Encyclopedia of Type Strains, Phase IV (KMG-IV): sequencing the most valuable type-strain genomes for metagenomic binning, comparative biology and taxonomic classification.</title>
        <authorList>
            <person name="Goeker M."/>
        </authorList>
    </citation>
    <scope>NUCLEOTIDE SEQUENCE [LARGE SCALE GENOMIC DNA]</scope>
    <source>
        <strain evidence="3 4">DSM 26385</strain>
    </source>
</reference>
<feature type="transmembrane region" description="Helical" evidence="2">
    <location>
        <begin position="394"/>
        <end position="423"/>
    </location>
</feature>
<organism evidence="3 4">
    <name type="scientific">Allorhizobium borbori</name>
    <dbReference type="NCBI Taxonomy" id="485907"/>
    <lineage>
        <taxon>Bacteria</taxon>
        <taxon>Pseudomonadati</taxon>
        <taxon>Pseudomonadota</taxon>
        <taxon>Alphaproteobacteria</taxon>
        <taxon>Hyphomicrobiales</taxon>
        <taxon>Rhizobiaceae</taxon>
        <taxon>Rhizobium/Agrobacterium group</taxon>
        <taxon>Allorhizobium</taxon>
    </lineage>
</organism>
<protein>
    <recommendedName>
        <fullName evidence="5">4-amino-4-deoxy-L-arabinose transferase</fullName>
    </recommendedName>
</protein>
<proteinExistence type="predicted"/>
<sequence length="618" mass="65310">MMNAIHRAERPGRADPRQDDEQRPWWNRLSVMTLVFSIGAIATILFLNMPGTADYVGADNDDAMRLVEVRDLLAGQGWFDMMQYRLGLDGGTLMHWSRLIDAPIAGLILFFGLFFDRLTAEAVALAVWPIAFIPPLIFCLGLGARRLGGAGAMNIAMAFGVIFLVTSNRFLPGSIDHHNVQLALAAGLAAVLLDRRYGAVNYAVGGLLTALAIAIGAETTPLIAVVCLVVAGLWVARGPAFRKAASAFGLSLALSISVLFFATVPMARYAVVTCDNLSFGFYGLSALGGALMFVSAHFASGWTFLRRLAVLATSGILIGITAVVIAPQCLGNPLAELDPLLVTLWLSKVTEAQSFLATVHSGAAAAGGFYAVGFFAIAVSLSRIFLDDRREGHVVVLALLLVSWGVALVQVRGAIFANLLAILPLSLLVSELRQKANAAPENIVAGFIFFAATLASVPAVWVFGGALPVEGISGIANRFRTPILATPNPADASCNGEAALAGLSALPPAVVAAPSNLGASILRFSGHRVLTAPYHRNQAGMLTELHIGLATPREAEAFLRGAHVSILAFCSNDPQTEEIAALKPDGLYAQLTVGQLPSYLQPLPNVEGSGLKLYRVRP</sequence>
<keyword evidence="2" id="KW-1133">Transmembrane helix</keyword>
<feature type="region of interest" description="Disordered" evidence="1">
    <location>
        <begin position="1"/>
        <end position="20"/>
    </location>
</feature>
<feature type="transmembrane region" description="Helical" evidence="2">
    <location>
        <begin position="308"/>
        <end position="335"/>
    </location>
</feature>
<feature type="transmembrane region" description="Helical" evidence="2">
    <location>
        <begin position="150"/>
        <end position="168"/>
    </location>
</feature>
<keyword evidence="2" id="KW-0812">Transmembrane</keyword>
<evidence type="ECO:0000256" key="1">
    <source>
        <dbReference type="SAM" id="MobiDB-lite"/>
    </source>
</evidence>
<comment type="caution">
    <text evidence="3">The sequence shown here is derived from an EMBL/GenBank/DDBJ whole genome shotgun (WGS) entry which is preliminary data.</text>
</comment>
<dbReference type="AlphaFoldDB" id="A0A7W6P3A9"/>
<feature type="transmembrane region" description="Helical" evidence="2">
    <location>
        <begin position="210"/>
        <end position="235"/>
    </location>
</feature>
<feature type="transmembrane region" description="Helical" evidence="2">
    <location>
        <begin position="247"/>
        <end position="267"/>
    </location>
</feature>
<feature type="transmembrane region" description="Helical" evidence="2">
    <location>
        <begin position="25"/>
        <end position="47"/>
    </location>
</feature>
<feature type="transmembrane region" description="Helical" evidence="2">
    <location>
        <begin position="122"/>
        <end position="144"/>
    </location>
</feature>
<name>A0A7W6P3A9_9HYPH</name>
<evidence type="ECO:0000313" key="3">
    <source>
        <dbReference type="EMBL" id="MBB4104664.1"/>
    </source>
</evidence>
<dbReference type="EMBL" id="JACIDU010000013">
    <property type="protein sequence ID" value="MBB4104664.1"/>
    <property type="molecule type" value="Genomic_DNA"/>
</dbReference>
<feature type="transmembrane region" description="Helical" evidence="2">
    <location>
        <begin position="355"/>
        <end position="382"/>
    </location>
</feature>